<sequence length="148" mass="14815">MSAGILYILLALIGGVLMAVQAPTNAILARASGSPVLAALISFVVGTIALAILLLASGAPRGLSGARALPWYAWAGGLYGAFFVAVAAFVAPRIGVGALLTAAVAGQLAAALLLDHYGLLGLEPRPATLARILGLVLVFAGAFLVRRG</sequence>
<dbReference type="EMBL" id="BBWU01000052">
    <property type="protein sequence ID" value="GAO40921.1"/>
    <property type="molecule type" value="Genomic_DNA"/>
</dbReference>
<dbReference type="GO" id="GO:0005886">
    <property type="term" value="C:plasma membrane"/>
    <property type="evidence" value="ECO:0007669"/>
    <property type="project" value="TreeGrafter"/>
</dbReference>
<comment type="caution">
    <text evidence="2">The sequence shown here is derived from an EMBL/GenBank/DDBJ whole genome shotgun (WGS) entry which is preliminary data.</text>
</comment>
<reference evidence="2 3" key="1">
    <citation type="submission" date="2015-04" db="EMBL/GenBank/DDBJ databases">
        <title>Whole genome shotgun sequence of Sphingomonas changbaiensis NBRC 104936.</title>
        <authorList>
            <person name="Katano-Makiyama Y."/>
            <person name="Hosoyama A."/>
            <person name="Hashimoto M."/>
            <person name="Noguchi M."/>
            <person name="Tsuchikane K."/>
            <person name="Ohji S."/>
            <person name="Yamazoe A."/>
            <person name="Ichikawa N."/>
            <person name="Kimura A."/>
            <person name="Fujita N."/>
        </authorList>
    </citation>
    <scope>NUCLEOTIDE SEQUENCE [LARGE SCALE GENOMIC DNA]</scope>
    <source>
        <strain evidence="2 3">NBRC 104936</strain>
    </source>
</reference>
<dbReference type="PANTHER" id="PTHR34821">
    <property type="entry name" value="INNER MEMBRANE PROTEIN YDCZ"/>
    <property type="match status" value="1"/>
</dbReference>
<feature type="transmembrane region" description="Helical" evidence="1">
    <location>
        <begin position="126"/>
        <end position="145"/>
    </location>
</feature>
<protein>
    <recommendedName>
        <fullName evidence="4">DMT family transporter</fullName>
    </recommendedName>
</protein>
<keyword evidence="3" id="KW-1185">Reference proteome</keyword>
<dbReference type="InterPro" id="IPR006750">
    <property type="entry name" value="YdcZ"/>
</dbReference>
<proteinExistence type="predicted"/>
<feature type="transmembrane region" description="Helical" evidence="1">
    <location>
        <begin position="68"/>
        <end position="90"/>
    </location>
</feature>
<dbReference type="RefSeq" id="WP_046349688.1">
    <property type="nucleotide sequence ID" value="NZ_BBWU01000052.1"/>
</dbReference>
<name>A0A0E9MU35_9SPHN</name>
<dbReference type="OrthoDB" id="370053at2"/>
<dbReference type="STRING" id="1219043.SCH01S_52_01040"/>
<dbReference type="Proteomes" id="UP000033202">
    <property type="component" value="Unassembled WGS sequence"/>
</dbReference>
<accession>A0A0E9MU35</accession>
<feature type="transmembrane region" description="Helical" evidence="1">
    <location>
        <begin position="35"/>
        <end position="56"/>
    </location>
</feature>
<feature type="transmembrane region" description="Helical" evidence="1">
    <location>
        <begin position="96"/>
        <end position="114"/>
    </location>
</feature>
<evidence type="ECO:0008006" key="4">
    <source>
        <dbReference type="Google" id="ProtNLM"/>
    </source>
</evidence>
<evidence type="ECO:0000313" key="3">
    <source>
        <dbReference type="Proteomes" id="UP000033202"/>
    </source>
</evidence>
<dbReference type="Pfam" id="PF04657">
    <property type="entry name" value="DMT_YdcZ"/>
    <property type="match status" value="1"/>
</dbReference>
<dbReference type="AlphaFoldDB" id="A0A0E9MU35"/>
<gene>
    <name evidence="2" type="ORF">SCH01S_52_01040</name>
</gene>
<keyword evidence="1" id="KW-0812">Transmembrane</keyword>
<evidence type="ECO:0000313" key="2">
    <source>
        <dbReference type="EMBL" id="GAO40921.1"/>
    </source>
</evidence>
<dbReference type="PANTHER" id="PTHR34821:SF2">
    <property type="entry name" value="INNER MEMBRANE PROTEIN YDCZ"/>
    <property type="match status" value="1"/>
</dbReference>
<keyword evidence="1" id="KW-0472">Membrane</keyword>
<organism evidence="2 3">
    <name type="scientific">Sphingomonas changbaiensis NBRC 104936</name>
    <dbReference type="NCBI Taxonomy" id="1219043"/>
    <lineage>
        <taxon>Bacteria</taxon>
        <taxon>Pseudomonadati</taxon>
        <taxon>Pseudomonadota</taxon>
        <taxon>Alphaproteobacteria</taxon>
        <taxon>Sphingomonadales</taxon>
        <taxon>Sphingomonadaceae</taxon>
        <taxon>Sphingomonas</taxon>
    </lineage>
</organism>
<keyword evidence="1" id="KW-1133">Transmembrane helix</keyword>
<evidence type="ECO:0000256" key="1">
    <source>
        <dbReference type="SAM" id="Phobius"/>
    </source>
</evidence>